<dbReference type="PANTHER" id="PTHR39330">
    <property type="entry name" value="ETHANOLAMINE AMMONIA-LYASE LIGHT CHAIN"/>
    <property type="match status" value="1"/>
</dbReference>
<dbReference type="Gene3D" id="1.10.30.40">
    <property type="entry name" value="Ethanolamine ammonia-lyase light chain (EutC), N-terminal domain"/>
    <property type="match status" value="1"/>
</dbReference>
<comment type="subcellular location">
    <subcellularLocation>
        <location evidence="5">Bacterial microcompartment</location>
    </subcellularLocation>
</comment>
<comment type="subunit">
    <text evidence="5">The basic unit is a heterodimer which dimerizes to form tetramers. The heterotetramers trimerize; 6 large subunits form a core ring with 6 small subunits projecting outwards.</text>
</comment>
<gene>
    <name evidence="5" type="primary">eutC</name>
    <name evidence="6" type="ORF">CDN99_21515</name>
</gene>
<feature type="binding site" evidence="5">
    <location>
        <position position="181"/>
    </location>
    <ligand>
        <name>adenosylcob(III)alamin</name>
        <dbReference type="ChEBI" id="CHEBI:18408"/>
    </ligand>
</feature>
<dbReference type="GO" id="GO:0008851">
    <property type="term" value="F:ethanolamine ammonia-lyase activity"/>
    <property type="evidence" value="ECO:0007669"/>
    <property type="project" value="UniProtKB-UniRule"/>
</dbReference>
<dbReference type="RefSeq" id="WP_088386966.1">
    <property type="nucleotide sequence ID" value="NZ_NIOF01000012.1"/>
</dbReference>
<dbReference type="AlphaFoldDB" id="A0A246IZ89"/>
<name>A0A246IZ89_9BURK</name>
<comment type="caution">
    <text evidence="6">The sequence shown here is derived from an EMBL/GenBank/DDBJ whole genome shotgun (WGS) entry which is preliminary data.</text>
</comment>
<keyword evidence="3 5" id="KW-0170">Cobalt</keyword>
<dbReference type="Gene3D" id="3.40.50.11240">
    <property type="entry name" value="Ethanolamine ammonia-lyase light chain (EutC)"/>
    <property type="match status" value="1"/>
</dbReference>
<reference evidence="6 7" key="1">
    <citation type="journal article" date="2008" name="Int. J. Syst. Evol. Microbiol.">
        <title>Description of Roseateles aquatilis sp. nov. and Roseateles terrae sp. nov., in the class Betaproteobacteria, and emended description of the genus Roseateles.</title>
        <authorList>
            <person name="Gomila M."/>
            <person name="Bowien B."/>
            <person name="Falsen E."/>
            <person name="Moore E.R."/>
            <person name="Lalucat J."/>
        </authorList>
    </citation>
    <scope>NUCLEOTIDE SEQUENCE [LARGE SCALE GENOMIC DNA]</scope>
    <source>
        <strain evidence="6 7">CCUG 48205</strain>
    </source>
</reference>
<dbReference type="EMBL" id="NIOF01000012">
    <property type="protein sequence ID" value="OWQ85663.1"/>
    <property type="molecule type" value="Genomic_DNA"/>
</dbReference>
<dbReference type="Pfam" id="PF05985">
    <property type="entry name" value="EutC"/>
    <property type="match status" value="1"/>
</dbReference>
<comment type="similarity">
    <text evidence="5">Belongs to the EutC family.</text>
</comment>
<evidence type="ECO:0000313" key="6">
    <source>
        <dbReference type="EMBL" id="OWQ85663.1"/>
    </source>
</evidence>
<evidence type="ECO:0000256" key="3">
    <source>
        <dbReference type="ARBA" id="ARBA00023285"/>
    </source>
</evidence>
<feature type="binding site" evidence="5">
    <location>
        <position position="210"/>
    </location>
    <ligand>
        <name>adenosylcob(III)alamin</name>
        <dbReference type="ChEBI" id="CHEBI:18408"/>
    </ligand>
</feature>
<dbReference type="InterPro" id="IPR042255">
    <property type="entry name" value="EutC_N"/>
</dbReference>
<evidence type="ECO:0000256" key="1">
    <source>
        <dbReference type="ARBA" id="ARBA00022628"/>
    </source>
</evidence>
<protein>
    <recommendedName>
        <fullName evidence="5">Ethanolamine ammonia-lyase small subunit</fullName>
        <shortName evidence="5">EAL small subunit</shortName>
        <ecNumber evidence="5">4.3.1.7</ecNumber>
    </recommendedName>
</protein>
<keyword evidence="7" id="KW-1185">Reference proteome</keyword>
<dbReference type="GO" id="GO:0009350">
    <property type="term" value="C:ethanolamine ammonia-lyase complex"/>
    <property type="evidence" value="ECO:0007669"/>
    <property type="project" value="UniProtKB-UniRule"/>
</dbReference>
<keyword evidence="2 5" id="KW-0456">Lyase</keyword>
<keyword evidence="1 5" id="KW-0846">Cobalamin</keyword>
<dbReference type="InterPro" id="IPR042251">
    <property type="entry name" value="EutC_C"/>
</dbReference>
<dbReference type="UniPathway" id="UPA00560"/>
<comment type="catalytic activity">
    <reaction evidence="5">
        <text>ethanolamine = acetaldehyde + NH4(+)</text>
        <dbReference type="Rhea" id="RHEA:15313"/>
        <dbReference type="ChEBI" id="CHEBI:15343"/>
        <dbReference type="ChEBI" id="CHEBI:28938"/>
        <dbReference type="ChEBI" id="CHEBI:57603"/>
        <dbReference type="EC" id="4.3.1.7"/>
    </reaction>
</comment>
<evidence type="ECO:0000313" key="7">
    <source>
        <dbReference type="Proteomes" id="UP000197468"/>
    </source>
</evidence>
<dbReference type="PANTHER" id="PTHR39330:SF1">
    <property type="entry name" value="ETHANOLAMINE AMMONIA-LYASE SMALL SUBUNIT"/>
    <property type="match status" value="1"/>
</dbReference>
<dbReference type="EC" id="4.3.1.7" evidence="5"/>
<dbReference type="HAMAP" id="MF_00601">
    <property type="entry name" value="EutC"/>
    <property type="match status" value="1"/>
</dbReference>
<dbReference type="OrthoDB" id="114248at2"/>
<dbReference type="GO" id="GO:0006520">
    <property type="term" value="P:amino acid metabolic process"/>
    <property type="evidence" value="ECO:0007669"/>
    <property type="project" value="InterPro"/>
</dbReference>
<dbReference type="NCBIfam" id="NF003971">
    <property type="entry name" value="PRK05465.1"/>
    <property type="match status" value="1"/>
</dbReference>
<dbReference type="PIRSF" id="PIRSF018982">
    <property type="entry name" value="EutC"/>
    <property type="match status" value="1"/>
</dbReference>
<dbReference type="GO" id="GO:0031419">
    <property type="term" value="F:cobalamin binding"/>
    <property type="evidence" value="ECO:0007669"/>
    <property type="project" value="UniProtKB-UniRule"/>
</dbReference>
<accession>A0A246IZ89</accession>
<comment type="function">
    <text evidence="5">Catalyzes the deamination of various vicinal amino-alcohols to oxo compounds. Allows this organism to utilize ethanolamine as the sole source of nitrogen and carbon in the presence of external vitamin B12.</text>
</comment>
<dbReference type="GO" id="GO:0031471">
    <property type="term" value="C:ethanolamine degradation polyhedral organelle"/>
    <property type="evidence" value="ECO:0007669"/>
    <property type="project" value="UniProtKB-UniRule"/>
</dbReference>
<dbReference type="GO" id="GO:0046336">
    <property type="term" value="P:ethanolamine catabolic process"/>
    <property type="evidence" value="ECO:0007669"/>
    <property type="project" value="UniProtKB-UniRule"/>
</dbReference>
<evidence type="ECO:0000256" key="4">
    <source>
        <dbReference type="ARBA" id="ARBA00024446"/>
    </source>
</evidence>
<proteinExistence type="inferred from homology"/>
<evidence type="ECO:0000256" key="2">
    <source>
        <dbReference type="ARBA" id="ARBA00023239"/>
    </source>
</evidence>
<evidence type="ECO:0000256" key="5">
    <source>
        <dbReference type="HAMAP-Rule" id="MF_00601"/>
    </source>
</evidence>
<keyword evidence="4 5" id="KW-1283">Bacterial microcompartment</keyword>
<comment type="pathway">
    <text evidence="5">Amine and polyamine degradation; ethanolamine degradation.</text>
</comment>
<comment type="cofactor">
    <cofactor evidence="5">
        <name>adenosylcob(III)alamin</name>
        <dbReference type="ChEBI" id="CHEBI:18408"/>
    </cofactor>
    <text evidence="5">Binds between the large and small subunits.</text>
</comment>
<sequence length="257" mass="27519">MSDLIEPDPWTSWRQFTNARIALGRTGHALPTAPWLAFNLAHAQARDAVHHPLDVPALEAVLREHGHEVVTVSSAAPDRAHYLRRPDLGRRLSDESRALIGAVAAGTTVEAPPPELVFVIADGLSATAAAKQAAPVLDAVLPRLDGWTIGPIVIATQARVALGDEVGELLHARFVVMLIGERPGLSSPDSLGLYLTHAPRVGCRDAQRNCISNVRPEGLSFAAAAYKLHHLLTQARRLGLTGVGLKDESGPFLDDRT</sequence>
<feature type="binding site" evidence="5">
    <location>
        <position position="160"/>
    </location>
    <ligand>
        <name>adenosylcob(III)alamin</name>
        <dbReference type="ChEBI" id="CHEBI:18408"/>
    </ligand>
</feature>
<dbReference type="Proteomes" id="UP000197468">
    <property type="component" value="Unassembled WGS sequence"/>
</dbReference>
<organism evidence="6 7">
    <name type="scientific">Roseateles aquatilis</name>
    <dbReference type="NCBI Taxonomy" id="431061"/>
    <lineage>
        <taxon>Bacteria</taxon>
        <taxon>Pseudomonadati</taxon>
        <taxon>Pseudomonadota</taxon>
        <taxon>Betaproteobacteria</taxon>
        <taxon>Burkholderiales</taxon>
        <taxon>Sphaerotilaceae</taxon>
        <taxon>Roseateles</taxon>
    </lineage>
</organism>
<dbReference type="InterPro" id="IPR009246">
    <property type="entry name" value="EutC"/>
</dbReference>